<protein>
    <submittedName>
        <fullName evidence="3">DNA-binding protein</fullName>
    </submittedName>
</protein>
<accession>A0AA51X7H2</accession>
<organism evidence="3 4">
    <name type="scientific">Pleionea litopenaei</name>
    <dbReference type="NCBI Taxonomy" id="3070815"/>
    <lineage>
        <taxon>Bacteria</taxon>
        <taxon>Pseudomonadati</taxon>
        <taxon>Pseudomonadota</taxon>
        <taxon>Gammaproteobacteria</taxon>
        <taxon>Oceanospirillales</taxon>
        <taxon>Pleioneaceae</taxon>
        <taxon>Pleionea</taxon>
    </lineage>
</organism>
<name>A0AA51X7H2_9GAMM</name>
<dbReference type="Proteomes" id="UP001239782">
    <property type="component" value="Chromosome"/>
</dbReference>
<feature type="coiled-coil region" evidence="1">
    <location>
        <begin position="112"/>
        <end position="139"/>
    </location>
</feature>
<keyword evidence="3" id="KW-0238">DNA-binding</keyword>
<feature type="coiled-coil region" evidence="1">
    <location>
        <begin position="186"/>
        <end position="322"/>
    </location>
</feature>
<proteinExistence type="predicted"/>
<dbReference type="GO" id="GO:0003677">
    <property type="term" value="F:DNA binding"/>
    <property type="evidence" value="ECO:0007669"/>
    <property type="project" value="UniProtKB-KW"/>
</dbReference>
<dbReference type="AlphaFoldDB" id="A0AA51X7H2"/>
<evidence type="ECO:0000313" key="4">
    <source>
        <dbReference type="Proteomes" id="UP001239782"/>
    </source>
</evidence>
<dbReference type="InterPro" id="IPR021104">
    <property type="entry name" value="KfrA_DNA-bd_N"/>
</dbReference>
<dbReference type="EMBL" id="CP133548">
    <property type="protein sequence ID" value="WMS87881.1"/>
    <property type="molecule type" value="Genomic_DNA"/>
</dbReference>
<dbReference type="KEGG" id="plei:Q9312_02905"/>
<dbReference type="RefSeq" id="WP_309203038.1">
    <property type="nucleotide sequence ID" value="NZ_CP133548.1"/>
</dbReference>
<reference evidence="3 4" key="1">
    <citation type="submission" date="2023-08" db="EMBL/GenBank/DDBJ databases">
        <title>Pleionea litopenaei sp. nov., isolated from stomach of juvenile Litopenaeus vannamei.</title>
        <authorList>
            <person name="Rho A.M."/>
            <person name="Hwang C.Y."/>
        </authorList>
    </citation>
    <scope>NUCLEOTIDE SEQUENCE [LARGE SCALE GENOMIC DNA]</scope>
    <source>
        <strain evidence="3 4">HL-JVS1</strain>
    </source>
</reference>
<evidence type="ECO:0000313" key="3">
    <source>
        <dbReference type="EMBL" id="WMS87881.1"/>
    </source>
</evidence>
<gene>
    <name evidence="3" type="ORF">Q9312_02905</name>
</gene>
<sequence>MARSGITKHDVEKARQTLMSKGLNPSIDAIRVELGNTGSKTTISRYLKDIESEDSVRLDDEALLSSGIKELIAKLAAKLHQEAHDIVKQSESTHKATVDELKVSNRELMETEKVKSQKLESAKSEIEILKSEITKSKEHATEVESKLLNEQSETQKLQAVLAEKDSQIVTLKDNHQHARDSLVHYRESVKVQREQEQRQHEQQIQQLQSELRQLNQTLVIKQTDITQLNKDNSRLVTELRAVQKDNHKLEDKVKELCKITDNLKQELNQTLLKLERTENEKAETAKLRTTLDQKLVLESKKIRDLELENTKLETELRLLKDSAKSGKS</sequence>
<feature type="domain" description="KfrA N-terminal DNA-binding" evidence="2">
    <location>
        <begin position="7"/>
        <end position="114"/>
    </location>
</feature>
<evidence type="ECO:0000259" key="2">
    <source>
        <dbReference type="Pfam" id="PF11740"/>
    </source>
</evidence>
<dbReference type="Pfam" id="PF11740">
    <property type="entry name" value="KfrA_N"/>
    <property type="match status" value="1"/>
</dbReference>
<keyword evidence="4" id="KW-1185">Reference proteome</keyword>
<keyword evidence="1" id="KW-0175">Coiled coil</keyword>
<evidence type="ECO:0000256" key="1">
    <source>
        <dbReference type="SAM" id="Coils"/>
    </source>
</evidence>